<dbReference type="Proteomes" id="UP000266841">
    <property type="component" value="Unassembled WGS sequence"/>
</dbReference>
<accession>K0TG11</accession>
<feature type="region of interest" description="Disordered" evidence="1">
    <location>
        <begin position="13"/>
        <end position="32"/>
    </location>
</feature>
<keyword evidence="3" id="KW-1185">Reference proteome</keyword>
<feature type="non-terminal residue" evidence="2">
    <location>
        <position position="1"/>
    </location>
</feature>
<name>K0TG11_THAOC</name>
<feature type="compositionally biased region" description="Polar residues" evidence="1">
    <location>
        <begin position="110"/>
        <end position="120"/>
    </location>
</feature>
<dbReference type="AlphaFoldDB" id="K0TG11"/>
<comment type="caution">
    <text evidence="2">The sequence shown here is derived from an EMBL/GenBank/DDBJ whole genome shotgun (WGS) entry which is preliminary data.</text>
</comment>
<gene>
    <name evidence="2" type="ORF">THAOC_01944</name>
</gene>
<dbReference type="EMBL" id="AGNL01002340">
    <property type="protein sequence ID" value="EJK76300.1"/>
    <property type="molecule type" value="Genomic_DNA"/>
</dbReference>
<proteinExistence type="predicted"/>
<feature type="region of interest" description="Disordered" evidence="1">
    <location>
        <begin position="40"/>
        <end position="120"/>
    </location>
</feature>
<reference evidence="2 3" key="1">
    <citation type="journal article" date="2012" name="Genome Biol.">
        <title>Genome and low-iron response of an oceanic diatom adapted to chronic iron limitation.</title>
        <authorList>
            <person name="Lommer M."/>
            <person name="Specht M."/>
            <person name="Roy A.S."/>
            <person name="Kraemer L."/>
            <person name="Andreson R."/>
            <person name="Gutowska M.A."/>
            <person name="Wolf J."/>
            <person name="Bergner S.V."/>
            <person name="Schilhabel M.B."/>
            <person name="Klostermeier U.C."/>
            <person name="Beiko R.G."/>
            <person name="Rosenstiel P."/>
            <person name="Hippler M."/>
            <person name="Laroche J."/>
        </authorList>
    </citation>
    <scope>NUCLEOTIDE SEQUENCE [LARGE SCALE GENOMIC DNA]</scope>
    <source>
        <strain evidence="2 3">CCMP1005</strain>
    </source>
</reference>
<organism evidence="2 3">
    <name type="scientific">Thalassiosira oceanica</name>
    <name type="common">Marine diatom</name>
    <dbReference type="NCBI Taxonomy" id="159749"/>
    <lineage>
        <taxon>Eukaryota</taxon>
        <taxon>Sar</taxon>
        <taxon>Stramenopiles</taxon>
        <taxon>Ochrophyta</taxon>
        <taxon>Bacillariophyta</taxon>
        <taxon>Coscinodiscophyceae</taxon>
        <taxon>Thalassiosirophycidae</taxon>
        <taxon>Thalassiosirales</taxon>
        <taxon>Thalassiosiraceae</taxon>
        <taxon>Thalassiosira</taxon>
    </lineage>
</organism>
<sequence length="120" mass="12459">DWARIVSAAARFRRSRAEQRRKASPPAAAGVKQVAYASHQISMEGSGNDAPSVSSSTLSVGSLPLAGFQPRPGCETEGARGPSTVEGTGNESLDELKPPARSQGDVPRVISNQSVVKSEG</sequence>
<evidence type="ECO:0000313" key="2">
    <source>
        <dbReference type="EMBL" id="EJK76300.1"/>
    </source>
</evidence>
<protein>
    <submittedName>
        <fullName evidence="2">Uncharacterized protein</fullName>
    </submittedName>
</protein>
<evidence type="ECO:0000313" key="3">
    <source>
        <dbReference type="Proteomes" id="UP000266841"/>
    </source>
</evidence>
<evidence type="ECO:0000256" key="1">
    <source>
        <dbReference type="SAM" id="MobiDB-lite"/>
    </source>
</evidence>
<feature type="compositionally biased region" description="Low complexity" evidence="1">
    <location>
        <begin position="51"/>
        <end position="65"/>
    </location>
</feature>